<evidence type="ECO:0000313" key="2">
    <source>
        <dbReference type="EMBL" id="CAF4365651.1"/>
    </source>
</evidence>
<dbReference type="Proteomes" id="UP000663873">
    <property type="component" value="Unassembled WGS sequence"/>
</dbReference>
<dbReference type="EMBL" id="CAJOBO010003888">
    <property type="protein sequence ID" value="CAF4506094.1"/>
    <property type="molecule type" value="Genomic_DNA"/>
</dbReference>
<evidence type="ECO:0000313" key="1">
    <source>
        <dbReference type="EMBL" id="CAF3333752.1"/>
    </source>
</evidence>
<evidence type="ECO:0008006" key="6">
    <source>
        <dbReference type="Google" id="ProtNLM"/>
    </source>
</evidence>
<protein>
    <recommendedName>
        <fullName evidence="6">Potassium channel tetramerisation-type BTB domain-containing protein</fullName>
    </recommendedName>
</protein>
<dbReference type="Proteomes" id="UP000663825">
    <property type="component" value="Unassembled WGS sequence"/>
</dbReference>
<organism evidence="3 4">
    <name type="scientific">Rotaria socialis</name>
    <dbReference type="NCBI Taxonomy" id="392032"/>
    <lineage>
        <taxon>Eukaryota</taxon>
        <taxon>Metazoa</taxon>
        <taxon>Spiralia</taxon>
        <taxon>Gnathifera</taxon>
        <taxon>Rotifera</taxon>
        <taxon>Eurotatoria</taxon>
        <taxon>Bdelloidea</taxon>
        <taxon>Philodinida</taxon>
        <taxon>Philodinidae</taxon>
        <taxon>Rotaria</taxon>
    </lineage>
</organism>
<dbReference type="EMBL" id="CAJOBP010002629">
    <property type="protein sequence ID" value="CAF4365651.1"/>
    <property type="molecule type" value="Genomic_DNA"/>
</dbReference>
<gene>
    <name evidence="3" type="ORF">HFQ381_LOCUS28135</name>
    <name evidence="1" type="ORF">TIS948_LOCUS21642</name>
    <name evidence="2" type="ORF">UJA718_LOCUS16743</name>
</gene>
<dbReference type="OrthoDB" id="10019508at2759"/>
<comment type="caution">
    <text evidence="3">The sequence shown here is derived from an EMBL/GenBank/DDBJ whole genome shotgun (WGS) entry which is preliminary data.</text>
</comment>
<reference evidence="3" key="1">
    <citation type="submission" date="2021-02" db="EMBL/GenBank/DDBJ databases">
        <authorList>
            <person name="Nowell W R."/>
        </authorList>
    </citation>
    <scope>NUCLEOTIDE SEQUENCE</scope>
</reference>
<sequence length="213" mass="24532">MSFTSNTSTRYVQFELSDGSIQSIVEDLLKPFPDFYLAKLVFYEKRDTYRVDGDPLIFSSVLTFYRHGFFVLPTHLSSETNRQFVADKYLLPLLATYGINSEAITYTTYIELIGSVQMVKLGGHEQKMLECTQTKPYWEDVPEHKPSGFVVVGSYMEYKYVVKPLVTIINYLMRHGYELEGWNKQTKKATMKKVHRAPLPPPPRSCSTVCVIL</sequence>
<dbReference type="AlphaFoldDB" id="A0A820VVW3"/>
<evidence type="ECO:0000313" key="4">
    <source>
        <dbReference type="Proteomes" id="UP000663851"/>
    </source>
</evidence>
<proteinExistence type="predicted"/>
<dbReference type="InterPro" id="IPR011333">
    <property type="entry name" value="SKP1/BTB/POZ_sf"/>
</dbReference>
<keyword evidence="5" id="KW-1185">Reference proteome</keyword>
<evidence type="ECO:0000313" key="5">
    <source>
        <dbReference type="Proteomes" id="UP000663873"/>
    </source>
</evidence>
<name>A0A820VVW3_9BILA</name>
<accession>A0A820VVW3</accession>
<evidence type="ECO:0000313" key="3">
    <source>
        <dbReference type="EMBL" id="CAF4506094.1"/>
    </source>
</evidence>
<dbReference type="EMBL" id="CAJNXB010003744">
    <property type="protein sequence ID" value="CAF3333752.1"/>
    <property type="molecule type" value="Genomic_DNA"/>
</dbReference>
<dbReference type="SUPFAM" id="SSF54695">
    <property type="entry name" value="POZ domain"/>
    <property type="match status" value="1"/>
</dbReference>
<dbReference type="Proteomes" id="UP000663851">
    <property type="component" value="Unassembled WGS sequence"/>
</dbReference>